<keyword evidence="1" id="KW-0472">Membrane</keyword>
<feature type="transmembrane region" description="Helical" evidence="1">
    <location>
        <begin position="105"/>
        <end position="129"/>
    </location>
</feature>
<dbReference type="PANTHER" id="PTHR30354:SF7">
    <property type="entry name" value="BLL7963 PROTEIN"/>
    <property type="match status" value="1"/>
</dbReference>
<name>A0A095X595_9FIRM</name>
<dbReference type="Proteomes" id="UP000029579">
    <property type="component" value="Unassembled WGS sequence"/>
</dbReference>
<feature type="transmembrane region" description="Helical" evidence="1">
    <location>
        <begin position="23"/>
        <end position="45"/>
    </location>
</feature>
<keyword evidence="1" id="KW-0812">Transmembrane</keyword>
<feature type="transmembrane region" description="Helical" evidence="1">
    <location>
        <begin position="83"/>
        <end position="99"/>
    </location>
</feature>
<dbReference type="eggNOG" id="COG2610">
    <property type="taxonomic scope" value="Bacteria"/>
</dbReference>
<dbReference type="GO" id="GO:0005886">
    <property type="term" value="C:plasma membrane"/>
    <property type="evidence" value="ECO:0007669"/>
    <property type="project" value="TreeGrafter"/>
</dbReference>
<comment type="caution">
    <text evidence="2">The sequence shown here is derived from an EMBL/GenBank/DDBJ whole genome shotgun (WGS) entry which is preliminary data.</text>
</comment>
<reference evidence="2 3" key="1">
    <citation type="submission" date="2014-07" db="EMBL/GenBank/DDBJ databases">
        <authorList>
            <person name="McCorrison J."/>
            <person name="Sanka R."/>
            <person name="Torralba M."/>
            <person name="Gillis M."/>
            <person name="Haft D.H."/>
            <person name="Methe B."/>
            <person name="Sutton G."/>
            <person name="Nelson K.E."/>
        </authorList>
    </citation>
    <scope>NUCLEOTIDE SEQUENCE [LARGE SCALE GENOMIC DNA]</scope>
    <source>
        <strain evidence="2 3">S7-1-13</strain>
    </source>
</reference>
<evidence type="ECO:0000256" key="1">
    <source>
        <dbReference type="SAM" id="Phobius"/>
    </source>
</evidence>
<dbReference type="EMBL" id="JRMW01000021">
    <property type="protein sequence ID" value="KGF05013.1"/>
    <property type="molecule type" value="Genomic_DNA"/>
</dbReference>
<proteinExistence type="predicted"/>
<evidence type="ECO:0000313" key="2">
    <source>
        <dbReference type="EMBL" id="KGF05013.1"/>
    </source>
</evidence>
<evidence type="ECO:0008006" key="4">
    <source>
        <dbReference type="Google" id="ProtNLM"/>
    </source>
</evidence>
<sequence length="284" mass="31132">MVFLPGTPSTQNLVPTEYFGTSIYAAPVMGIVISIVVFVMDYMFYNWAVKDCAKKGEYFEVSEDEEIIDINNEEVMKSLPSPIKAFLPLIILIISIFIFQKKVGIPNYAVVLSMTLTIVISIFLFNNILNIKESLSNGFSDGLNALMITSFIMGFGKVVTSSPTYQMTTQWLLGLNMSPLLLMFISINIICMITGSSLGGLEIYLNSMSKYLLETGINLEVLHRLSAIASAGLDAMPHASGVVLANSVAKTNMGDTYKYTFVSQCLIPMVGYGLAVILFKLGIV</sequence>
<protein>
    <recommendedName>
        <fullName evidence="4">Citrate transporter</fullName>
    </recommendedName>
</protein>
<evidence type="ECO:0000313" key="3">
    <source>
        <dbReference type="Proteomes" id="UP000029579"/>
    </source>
</evidence>
<accession>A0A095X595</accession>
<dbReference type="AlphaFoldDB" id="A0A095X595"/>
<dbReference type="PANTHER" id="PTHR30354">
    <property type="entry name" value="GNT FAMILY GLUCONATE TRANSPORTER"/>
    <property type="match status" value="1"/>
</dbReference>
<dbReference type="InterPro" id="IPR003474">
    <property type="entry name" value="Glcn_transporter"/>
</dbReference>
<feature type="transmembrane region" description="Helical" evidence="1">
    <location>
        <begin position="141"/>
        <end position="160"/>
    </location>
</feature>
<keyword evidence="1" id="KW-1133">Transmembrane helix</keyword>
<feature type="transmembrane region" description="Helical" evidence="1">
    <location>
        <begin position="261"/>
        <end position="283"/>
    </location>
</feature>
<gene>
    <name evidence="2" type="ORF">HMPREF1630_01750</name>
</gene>
<feature type="transmembrane region" description="Helical" evidence="1">
    <location>
        <begin position="180"/>
        <end position="205"/>
    </location>
</feature>
<organism evidence="2 3">
    <name type="scientific">Anaerococcus lactolyticus S7-1-13</name>
    <dbReference type="NCBI Taxonomy" id="1284686"/>
    <lineage>
        <taxon>Bacteria</taxon>
        <taxon>Bacillati</taxon>
        <taxon>Bacillota</taxon>
        <taxon>Tissierellia</taxon>
        <taxon>Tissierellales</taxon>
        <taxon>Peptoniphilaceae</taxon>
        <taxon>Anaerococcus</taxon>
    </lineage>
</organism>
<dbReference type="GO" id="GO:0015128">
    <property type="term" value="F:gluconate transmembrane transporter activity"/>
    <property type="evidence" value="ECO:0007669"/>
    <property type="project" value="InterPro"/>
</dbReference>